<reference evidence="4 5" key="2">
    <citation type="submission" date="2018-11" db="EMBL/GenBank/DDBJ databases">
        <authorList>
            <consortium name="Pathogen Informatics"/>
        </authorList>
    </citation>
    <scope>NUCLEOTIDE SEQUENCE [LARGE SCALE GENOMIC DNA]</scope>
    <source>
        <strain evidence="4 5">Egypt</strain>
    </source>
</reference>
<dbReference type="EMBL" id="UZAN01046502">
    <property type="protein sequence ID" value="VDP84238.1"/>
    <property type="molecule type" value="Genomic_DNA"/>
</dbReference>
<evidence type="ECO:0000313" key="6">
    <source>
        <dbReference type="WBParaSite" id="ECPE_0000884301-mRNA-1"/>
    </source>
</evidence>
<sequence length="322" mass="35394">MYTDFLGACRQPQREKRLLSIQRLLSIMECYPDHPEYRAHRATLRYLATHLARVSAREAVNKMTAYNLALVFAPNLVQPFEDSAELLMTDSKYKIMLVETVIKYHAWIFSPDLGIESGCSVPTDSTEELPSIASAAAVTSGASSDLADISARSGPECSALSPTNTDSEDPTNQPGRLEGLRHLSQGCLDQYTTEARQLGARVAESRRQLQTTVAQRLQAEQLLMEARGQQHERVDPVDLTDQPKLEGLTPSVVSCTHLVSPQSSGLAYVSPGRQVNPKEDGSGPSASVEPGEEVNETGDNFLWLRSGCFVHQPKFLSIIFCD</sequence>
<dbReference type="PANTHER" id="PTHR15228:SF25">
    <property type="entry name" value="F-BAR DOMAIN-CONTAINING PROTEIN"/>
    <property type="match status" value="1"/>
</dbReference>
<feature type="region of interest" description="Disordered" evidence="2">
    <location>
        <begin position="147"/>
        <end position="177"/>
    </location>
</feature>
<dbReference type="GO" id="GO:0051056">
    <property type="term" value="P:regulation of small GTPase mediated signal transduction"/>
    <property type="evidence" value="ECO:0007669"/>
    <property type="project" value="UniProtKB-ARBA"/>
</dbReference>
<accession>A0A183APD2</accession>
<keyword evidence="1" id="KW-0343">GTPase activation</keyword>
<dbReference type="Gene3D" id="1.10.555.10">
    <property type="entry name" value="Rho GTPase activation protein"/>
    <property type="match status" value="1"/>
</dbReference>
<feature type="region of interest" description="Disordered" evidence="2">
    <location>
        <begin position="266"/>
        <end position="294"/>
    </location>
</feature>
<evidence type="ECO:0000256" key="1">
    <source>
        <dbReference type="ARBA" id="ARBA00022468"/>
    </source>
</evidence>
<evidence type="ECO:0000313" key="4">
    <source>
        <dbReference type="EMBL" id="VDP84238.1"/>
    </source>
</evidence>
<dbReference type="PANTHER" id="PTHR15228">
    <property type="entry name" value="SPERMATHECAL PHYSIOLOGY VARIANT"/>
    <property type="match status" value="1"/>
</dbReference>
<dbReference type="SUPFAM" id="SSF48350">
    <property type="entry name" value="GTPase activation domain, GAP"/>
    <property type="match status" value="1"/>
</dbReference>
<feature type="compositionally biased region" description="Polar residues" evidence="2">
    <location>
        <begin position="160"/>
        <end position="174"/>
    </location>
</feature>
<dbReference type="PROSITE" id="PS50238">
    <property type="entry name" value="RHOGAP"/>
    <property type="match status" value="1"/>
</dbReference>
<dbReference type="OrthoDB" id="6279439at2759"/>
<dbReference type="GO" id="GO:0005096">
    <property type="term" value="F:GTPase activator activity"/>
    <property type="evidence" value="ECO:0007669"/>
    <property type="project" value="UniProtKB-KW"/>
</dbReference>
<dbReference type="Pfam" id="PF00620">
    <property type="entry name" value="RhoGAP"/>
    <property type="match status" value="1"/>
</dbReference>
<evidence type="ECO:0000259" key="3">
    <source>
        <dbReference type="PROSITE" id="PS50238"/>
    </source>
</evidence>
<keyword evidence="5" id="KW-1185">Reference proteome</keyword>
<protein>
    <submittedName>
        <fullName evidence="6">Rho-GAP domain-containing protein</fullName>
    </submittedName>
</protein>
<dbReference type="InterPro" id="IPR000198">
    <property type="entry name" value="RhoGAP_dom"/>
</dbReference>
<dbReference type="WBParaSite" id="ECPE_0000884301-mRNA-1">
    <property type="protein sequence ID" value="ECPE_0000884301-mRNA-1"/>
    <property type="gene ID" value="ECPE_0000884301"/>
</dbReference>
<gene>
    <name evidence="4" type="ORF">ECPE_LOCUS8817</name>
</gene>
<proteinExistence type="predicted"/>
<dbReference type="GO" id="GO:0007165">
    <property type="term" value="P:signal transduction"/>
    <property type="evidence" value="ECO:0007669"/>
    <property type="project" value="InterPro"/>
</dbReference>
<evidence type="ECO:0000256" key="2">
    <source>
        <dbReference type="SAM" id="MobiDB-lite"/>
    </source>
</evidence>
<dbReference type="Proteomes" id="UP000272942">
    <property type="component" value="Unassembled WGS sequence"/>
</dbReference>
<dbReference type="AlphaFoldDB" id="A0A183APD2"/>
<reference evidence="6" key="1">
    <citation type="submission" date="2016-06" db="UniProtKB">
        <authorList>
            <consortium name="WormBaseParasite"/>
        </authorList>
    </citation>
    <scope>IDENTIFICATION</scope>
</reference>
<evidence type="ECO:0000313" key="5">
    <source>
        <dbReference type="Proteomes" id="UP000272942"/>
    </source>
</evidence>
<dbReference type="InterPro" id="IPR008936">
    <property type="entry name" value="Rho_GTPase_activation_prot"/>
</dbReference>
<name>A0A183APD2_9TREM</name>
<organism evidence="6">
    <name type="scientific">Echinostoma caproni</name>
    <dbReference type="NCBI Taxonomy" id="27848"/>
    <lineage>
        <taxon>Eukaryota</taxon>
        <taxon>Metazoa</taxon>
        <taxon>Spiralia</taxon>
        <taxon>Lophotrochozoa</taxon>
        <taxon>Platyhelminthes</taxon>
        <taxon>Trematoda</taxon>
        <taxon>Digenea</taxon>
        <taxon>Plagiorchiida</taxon>
        <taxon>Echinostomata</taxon>
        <taxon>Echinostomatoidea</taxon>
        <taxon>Echinostomatidae</taxon>
        <taxon>Echinostoma</taxon>
    </lineage>
</organism>
<feature type="domain" description="Rho-GAP" evidence="3">
    <location>
        <begin position="1"/>
        <end position="109"/>
    </location>
</feature>
<dbReference type="InterPro" id="IPR051025">
    <property type="entry name" value="RhoGAP"/>
</dbReference>